<dbReference type="InterPro" id="IPR007824">
    <property type="entry name" value="Flagellar_rod"/>
</dbReference>
<evidence type="ECO:0000313" key="1">
    <source>
        <dbReference type="EMBL" id="JAG05103.1"/>
    </source>
</evidence>
<dbReference type="GO" id="GO:0016301">
    <property type="term" value="F:kinase activity"/>
    <property type="evidence" value="ECO:0007669"/>
    <property type="project" value="UniProtKB-KW"/>
</dbReference>
<evidence type="ECO:0000313" key="2">
    <source>
        <dbReference type="EMBL" id="JAQ00388.1"/>
    </source>
</evidence>
<dbReference type="AlphaFoldDB" id="A0A0A9WF54"/>
<name>A0A0A9WF54_LYGHE</name>
<sequence>MTAKREKEEQVTSLNELNSLVQQQEQRLQKCLDYYVKIEPLLPQMKNYVQDMVAKLPVNEAKDAVVKLTDDESKLFMKVYRDFVQSCGELAVRKSHRLDILERQARLTQHNLCSAMDSLDPNLNNYRAELEEVQTQLTAVAGVL</sequence>
<keyword evidence="1" id="KW-0418">Kinase</keyword>
<dbReference type="EMBL" id="GDHC01018241">
    <property type="protein sequence ID" value="JAQ00388.1"/>
    <property type="molecule type" value="Transcribed_RNA"/>
</dbReference>
<gene>
    <name evidence="1" type="primary">Stk10</name>
    <name evidence="1" type="ORF">CM83_19021</name>
    <name evidence="2" type="ORF">g.1773</name>
</gene>
<dbReference type="GO" id="GO:0031514">
    <property type="term" value="C:motile cilium"/>
    <property type="evidence" value="ECO:0007669"/>
    <property type="project" value="InterPro"/>
</dbReference>
<accession>A0A0A9WF54</accession>
<dbReference type="InterPro" id="IPR053120">
    <property type="entry name" value="PFR_Component"/>
</dbReference>
<reference evidence="1" key="1">
    <citation type="journal article" date="2014" name="PLoS ONE">
        <title>Transcriptome-Based Identification of ABC Transporters in the Western Tarnished Plant Bug Lygus hesperus.</title>
        <authorList>
            <person name="Hull J.J."/>
            <person name="Chaney K."/>
            <person name="Geib S.M."/>
            <person name="Fabrick J.A."/>
            <person name="Brent C.S."/>
            <person name="Walsh D."/>
            <person name="Lavine L.C."/>
        </authorList>
    </citation>
    <scope>NUCLEOTIDE SEQUENCE</scope>
</reference>
<organism evidence="1">
    <name type="scientific">Lygus hesperus</name>
    <name type="common">Western plant bug</name>
    <dbReference type="NCBI Taxonomy" id="30085"/>
    <lineage>
        <taxon>Eukaryota</taxon>
        <taxon>Metazoa</taxon>
        <taxon>Ecdysozoa</taxon>
        <taxon>Arthropoda</taxon>
        <taxon>Hexapoda</taxon>
        <taxon>Insecta</taxon>
        <taxon>Pterygota</taxon>
        <taxon>Neoptera</taxon>
        <taxon>Paraneoptera</taxon>
        <taxon>Hemiptera</taxon>
        <taxon>Heteroptera</taxon>
        <taxon>Panheteroptera</taxon>
        <taxon>Cimicomorpha</taxon>
        <taxon>Miridae</taxon>
        <taxon>Mirini</taxon>
        <taxon>Lygus</taxon>
    </lineage>
</organism>
<proteinExistence type="predicted"/>
<keyword evidence="1" id="KW-0808">Transferase</keyword>
<dbReference type="PANTHER" id="PTHR34732">
    <property type="entry name" value="69 KDA PARAFLAGELLAR ROD PROTEIN-RELATED"/>
    <property type="match status" value="1"/>
</dbReference>
<dbReference type="PANTHER" id="PTHR34732:SF4">
    <property type="entry name" value="ROD COMPONENT, PUTATIVE-RELATED"/>
    <property type="match status" value="1"/>
</dbReference>
<dbReference type="EMBL" id="GBHO01038501">
    <property type="protein sequence ID" value="JAG05103.1"/>
    <property type="molecule type" value="Transcribed_RNA"/>
</dbReference>
<protein>
    <submittedName>
        <fullName evidence="1">Serine/threonine-protein kinase 10</fullName>
    </submittedName>
</protein>
<reference evidence="1" key="2">
    <citation type="submission" date="2014-07" db="EMBL/GenBank/DDBJ databases">
        <authorList>
            <person name="Hull J."/>
        </authorList>
    </citation>
    <scope>NUCLEOTIDE SEQUENCE</scope>
</reference>
<dbReference type="Pfam" id="PF05149">
    <property type="entry name" value="Flagellar_rod"/>
    <property type="match status" value="1"/>
</dbReference>
<reference evidence="2" key="3">
    <citation type="journal article" date="2016" name="Gigascience">
        <title>De novo construction of an expanded transcriptome assembly for the western tarnished plant bug, Lygus hesperus.</title>
        <authorList>
            <person name="Tassone E.E."/>
            <person name="Geib S.M."/>
            <person name="Hall B."/>
            <person name="Fabrick J.A."/>
            <person name="Brent C.S."/>
            <person name="Hull J.J."/>
        </authorList>
    </citation>
    <scope>NUCLEOTIDE SEQUENCE</scope>
</reference>
<dbReference type="GO" id="GO:0005516">
    <property type="term" value="F:calmodulin binding"/>
    <property type="evidence" value="ECO:0007669"/>
    <property type="project" value="InterPro"/>
</dbReference>